<feature type="domain" description="CFEM" evidence="17">
    <location>
        <begin position="1"/>
        <end position="91"/>
    </location>
</feature>
<dbReference type="GO" id="GO:0046872">
    <property type="term" value="F:metal ion binding"/>
    <property type="evidence" value="ECO:0007669"/>
    <property type="project" value="UniProtKB-UniRule"/>
</dbReference>
<proteinExistence type="inferred from homology"/>
<dbReference type="PANTHER" id="PTHR37928">
    <property type="entry name" value="CFEM DOMAIN PROTEIN (AFU_ORTHOLOGUE AFUA_6G14090)"/>
    <property type="match status" value="1"/>
</dbReference>
<feature type="chain" id="PRO_5035443277" description="CFEM domain-containing protein" evidence="16">
    <location>
        <begin position="18"/>
        <end position="91"/>
    </location>
</feature>
<keyword evidence="11" id="KW-0472">Membrane</keyword>
<keyword evidence="14" id="KW-0449">Lipoprotein</keyword>
<dbReference type="InterPro" id="IPR051735">
    <property type="entry name" value="CFEM_domain"/>
</dbReference>
<keyword evidence="19" id="KW-1185">Reference proteome</keyword>
<evidence type="ECO:0000256" key="16">
    <source>
        <dbReference type="SAM" id="SignalP"/>
    </source>
</evidence>
<comment type="caution">
    <text evidence="18">The sequence shown here is derived from an EMBL/GenBank/DDBJ whole genome shotgun (WGS) entry which is preliminary data.</text>
</comment>
<keyword evidence="12 15" id="KW-1015">Disulfide bond</keyword>
<keyword evidence="10 15" id="KW-0408">Iron</keyword>
<keyword evidence="8 15" id="KW-0479">Metal-binding</keyword>
<keyword evidence="6 15" id="KW-0349">Heme</keyword>
<evidence type="ECO:0000313" key="19">
    <source>
        <dbReference type="Proteomes" id="UP000813385"/>
    </source>
</evidence>
<evidence type="ECO:0000256" key="15">
    <source>
        <dbReference type="PROSITE-ProRule" id="PRU01356"/>
    </source>
</evidence>
<accession>A0A8K0TA57</accession>
<dbReference type="PANTHER" id="PTHR37928:SF2">
    <property type="entry name" value="GPI ANCHORED CFEM DOMAIN PROTEIN (AFU_ORTHOLOGUE AFUA_6G10580)"/>
    <property type="match status" value="1"/>
</dbReference>
<evidence type="ECO:0000256" key="13">
    <source>
        <dbReference type="ARBA" id="ARBA00023180"/>
    </source>
</evidence>
<feature type="disulfide bond" evidence="15">
    <location>
        <begin position="49"/>
        <end position="82"/>
    </location>
</feature>
<evidence type="ECO:0000256" key="6">
    <source>
        <dbReference type="ARBA" id="ARBA00022617"/>
    </source>
</evidence>
<evidence type="ECO:0000256" key="14">
    <source>
        <dbReference type="ARBA" id="ARBA00023288"/>
    </source>
</evidence>
<feature type="disulfide bond" evidence="15">
    <location>
        <begin position="40"/>
        <end position="47"/>
    </location>
</feature>
<evidence type="ECO:0000259" key="17">
    <source>
        <dbReference type="PROSITE" id="PS52012"/>
    </source>
</evidence>
<evidence type="ECO:0000256" key="2">
    <source>
        <dbReference type="ARBA" id="ARBA00004613"/>
    </source>
</evidence>
<dbReference type="GO" id="GO:0005576">
    <property type="term" value="C:extracellular region"/>
    <property type="evidence" value="ECO:0007669"/>
    <property type="project" value="UniProtKB-SubCell"/>
</dbReference>
<evidence type="ECO:0000256" key="9">
    <source>
        <dbReference type="ARBA" id="ARBA00022729"/>
    </source>
</evidence>
<feature type="disulfide bond" evidence="15">
    <location>
        <begin position="30"/>
        <end position="61"/>
    </location>
</feature>
<evidence type="ECO:0000256" key="10">
    <source>
        <dbReference type="ARBA" id="ARBA00023004"/>
    </source>
</evidence>
<comment type="subcellular location">
    <subcellularLocation>
        <location evidence="1">Cell membrane</location>
        <topology evidence="1">Lipid-anchor</topology>
        <topology evidence="1">GPI-anchor</topology>
    </subcellularLocation>
    <subcellularLocation>
        <location evidence="2">Secreted</location>
    </subcellularLocation>
</comment>
<reference evidence="18" key="1">
    <citation type="journal article" date="2021" name="Nat. Commun.">
        <title>Genetic determinants of endophytism in the Arabidopsis root mycobiome.</title>
        <authorList>
            <person name="Mesny F."/>
            <person name="Miyauchi S."/>
            <person name="Thiergart T."/>
            <person name="Pickel B."/>
            <person name="Atanasova L."/>
            <person name="Karlsson M."/>
            <person name="Huettel B."/>
            <person name="Barry K.W."/>
            <person name="Haridas S."/>
            <person name="Chen C."/>
            <person name="Bauer D."/>
            <person name="Andreopoulos W."/>
            <person name="Pangilinan J."/>
            <person name="LaButti K."/>
            <person name="Riley R."/>
            <person name="Lipzen A."/>
            <person name="Clum A."/>
            <person name="Drula E."/>
            <person name="Henrissat B."/>
            <person name="Kohler A."/>
            <person name="Grigoriev I.V."/>
            <person name="Martin F.M."/>
            <person name="Hacquard S."/>
        </authorList>
    </citation>
    <scope>NUCLEOTIDE SEQUENCE</scope>
    <source>
        <strain evidence="18">MPI-CAGE-AT-0016</strain>
    </source>
</reference>
<feature type="disulfide bond" evidence="15">
    <location>
        <begin position="26"/>
        <end position="66"/>
    </location>
</feature>
<dbReference type="InterPro" id="IPR008427">
    <property type="entry name" value="Extracellular_membr_CFEM_dom"/>
</dbReference>
<evidence type="ECO:0000256" key="1">
    <source>
        <dbReference type="ARBA" id="ARBA00004609"/>
    </source>
</evidence>
<dbReference type="GO" id="GO:0098552">
    <property type="term" value="C:side of membrane"/>
    <property type="evidence" value="ECO:0007669"/>
    <property type="project" value="UniProtKB-KW"/>
</dbReference>
<dbReference type="GO" id="GO:0005886">
    <property type="term" value="C:plasma membrane"/>
    <property type="evidence" value="ECO:0007669"/>
    <property type="project" value="UniProtKB-SubCell"/>
</dbReference>
<name>A0A8K0TA57_9PEZI</name>
<dbReference type="AlphaFoldDB" id="A0A8K0TA57"/>
<protein>
    <recommendedName>
        <fullName evidence="17">CFEM domain-containing protein</fullName>
    </recommendedName>
</protein>
<sequence>MFTKTAIIALFASLAAAQDITLIPDCSRPCFIENIPDSGCTGIDFACLCGSETYTPAVIACTTAACSEADQAATLEWAIATCEAAGVPINP</sequence>
<dbReference type="SMART" id="SM00747">
    <property type="entry name" value="CFEM"/>
    <property type="match status" value="1"/>
</dbReference>
<evidence type="ECO:0000256" key="3">
    <source>
        <dbReference type="ARBA" id="ARBA00010031"/>
    </source>
</evidence>
<keyword evidence="13" id="KW-0325">Glycoprotein</keyword>
<dbReference type="EMBL" id="JAGPXD010000005">
    <property type="protein sequence ID" value="KAH7353748.1"/>
    <property type="molecule type" value="Genomic_DNA"/>
</dbReference>
<evidence type="ECO:0000256" key="7">
    <source>
        <dbReference type="ARBA" id="ARBA00022622"/>
    </source>
</evidence>
<feature type="signal peptide" evidence="16">
    <location>
        <begin position="1"/>
        <end position="17"/>
    </location>
</feature>
<evidence type="ECO:0000256" key="12">
    <source>
        <dbReference type="ARBA" id="ARBA00023157"/>
    </source>
</evidence>
<gene>
    <name evidence="18" type="ORF">B0T11DRAFT_331664</name>
</gene>
<evidence type="ECO:0000256" key="8">
    <source>
        <dbReference type="ARBA" id="ARBA00022723"/>
    </source>
</evidence>
<keyword evidence="4" id="KW-1003">Cell membrane</keyword>
<organism evidence="18 19">
    <name type="scientific">Plectosphaerella cucumerina</name>
    <dbReference type="NCBI Taxonomy" id="40658"/>
    <lineage>
        <taxon>Eukaryota</taxon>
        <taxon>Fungi</taxon>
        <taxon>Dikarya</taxon>
        <taxon>Ascomycota</taxon>
        <taxon>Pezizomycotina</taxon>
        <taxon>Sordariomycetes</taxon>
        <taxon>Hypocreomycetidae</taxon>
        <taxon>Glomerellales</taxon>
        <taxon>Plectosphaerellaceae</taxon>
        <taxon>Plectosphaerella</taxon>
    </lineage>
</organism>
<feature type="binding site" description="axial binding residue" evidence="15">
    <location>
        <position position="44"/>
    </location>
    <ligand>
        <name>heme</name>
        <dbReference type="ChEBI" id="CHEBI:30413"/>
    </ligand>
    <ligandPart>
        <name>Fe</name>
        <dbReference type="ChEBI" id="CHEBI:18248"/>
    </ligandPart>
</feature>
<keyword evidence="5" id="KW-0964">Secreted</keyword>
<evidence type="ECO:0000256" key="11">
    <source>
        <dbReference type="ARBA" id="ARBA00023136"/>
    </source>
</evidence>
<keyword evidence="9 16" id="KW-0732">Signal</keyword>
<dbReference type="PROSITE" id="PS52012">
    <property type="entry name" value="CFEM"/>
    <property type="match status" value="1"/>
</dbReference>
<dbReference type="Proteomes" id="UP000813385">
    <property type="component" value="Unassembled WGS sequence"/>
</dbReference>
<dbReference type="Pfam" id="PF05730">
    <property type="entry name" value="CFEM"/>
    <property type="match status" value="1"/>
</dbReference>
<evidence type="ECO:0000256" key="5">
    <source>
        <dbReference type="ARBA" id="ARBA00022525"/>
    </source>
</evidence>
<keyword evidence="7" id="KW-0336">GPI-anchor</keyword>
<comment type="similarity">
    <text evidence="3">Belongs to the RBT5 family.</text>
</comment>
<dbReference type="OrthoDB" id="3065412at2759"/>
<evidence type="ECO:0000256" key="4">
    <source>
        <dbReference type="ARBA" id="ARBA00022475"/>
    </source>
</evidence>
<evidence type="ECO:0000313" key="18">
    <source>
        <dbReference type="EMBL" id="KAH7353748.1"/>
    </source>
</evidence>